<dbReference type="EMBL" id="CP163440">
    <property type="protein sequence ID" value="XDQ67089.1"/>
    <property type="molecule type" value="Genomic_DNA"/>
</dbReference>
<evidence type="ECO:0000259" key="1">
    <source>
        <dbReference type="Pfam" id="PF13473"/>
    </source>
</evidence>
<gene>
    <name evidence="2" type="ORF">AB5J50_43055</name>
</gene>
<organism evidence="2">
    <name type="scientific">Streptomyces sp. R35</name>
    <dbReference type="NCBI Taxonomy" id="3238630"/>
    <lineage>
        <taxon>Bacteria</taxon>
        <taxon>Bacillati</taxon>
        <taxon>Actinomycetota</taxon>
        <taxon>Actinomycetes</taxon>
        <taxon>Kitasatosporales</taxon>
        <taxon>Streptomycetaceae</taxon>
        <taxon>Streptomyces</taxon>
    </lineage>
</organism>
<feature type="domain" description="EfeO-type cupredoxin-like" evidence="1">
    <location>
        <begin position="38"/>
        <end position="116"/>
    </location>
</feature>
<dbReference type="AlphaFoldDB" id="A0AB39SIP9"/>
<evidence type="ECO:0000313" key="2">
    <source>
        <dbReference type="EMBL" id="XDQ67089.1"/>
    </source>
</evidence>
<proteinExistence type="predicted"/>
<dbReference type="Pfam" id="PF13473">
    <property type="entry name" value="Cupredoxin_1"/>
    <property type="match status" value="1"/>
</dbReference>
<dbReference type="SUPFAM" id="SSF49503">
    <property type="entry name" value="Cupredoxins"/>
    <property type="match status" value="1"/>
</dbReference>
<accession>A0AB39SIP9</accession>
<sequence length="146" mass="14552">MTGLAAGVLTSVLAACGGGASTGSGTGSHTTPKAGGQPGVTKVDVTLVDFRITLSKSTFTAGRYDFVANNNGHQVHALEIEGPGGEHRTRTLAPGESASLAVTLKPGTYEVYCPVDGHKDLGMETEITTVGGGASPSNSTNSGGGY</sequence>
<dbReference type="RefSeq" id="WP_369264024.1">
    <property type="nucleotide sequence ID" value="NZ_CP163440.1"/>
</dbReference>
<dbReference type="InterPro" id="IPR028096">
    <property type="entry name" value="EfeO_Cupredoxin"/>
</dbReference>
<reference evidence="2" key="1">
    <citation type="submission" date="2024-07" db="EMBL/GenBank/DDBJ databases">
        <authorList>
            <person name="Yu S.T."/>
        </authorList>
    </citation>
    <scope>NUCLEOTIDE SEQUENCE</scope>
    <source>
        <strain evidence="2">R35</strain>
    </source>
</reference>
<protein>
    <submittedName>
        <fullName evidence="2">Cupredoxin domain-containing protein</fullName>
    </submittedName>
</protein>
<name>A0AB39SIP9_9ACTN</name>
<dbReference type="Gene3D" id="2.60.40.420">
    <property type="entry name" value="Cupredoxins - blue copper proteins"/>
    <property type="match status" value="1"/>
</dbReference>
<dbReference type="InterPro" id="IPR008972">
    <property type="entry name" value="Cupredoxin"/>
</dbReference>